<dbReference type="Proteomes" id="UP001324380">
    <property type="component" value="Chromosome"/>
</dbReference>
<dbReference type="InterPro" id="IPR007024">
    <property type="entry name" value="BLUF_domain"/>
</dbReference>
<reference evidence="2 3" key="1">
    <citation type="submission" date="2023-11" db="EMBL/GenBank/DDBJ databases">
        <title>Analysis of the Genomes of Mucilaginibacter gossypii cycad 4 and M. sabulilitoris SNA2: microbes with the potential for plant growth promotion.</title>
        <authorList>
            <person name="Hirsch A.M."/>
            <person name="Humm E."/>
            <person name="Rubbi M."/>
            <person name="Del Vecchio G."/>
            <person name="Ha S.M."/>
            <person name="Pellegrini M."/>
            <person name="Gunsalus R.P."/>
        </authorList>
    </citation>
    <scope>NUCLEOTIDE SEQUENCE [LARGE SCALE GENOMIC DNA]</scope>
    <source>
        <strain evidence="2 3">SNA2</strain>
    </source>
</reference>
<gene>
    <name evidence="2" type="ORF">SNE25_25200</name>
</gene>
<accession>A0ABZ0THF1</accession>
<dbReference type="RefSeq" id="WP_321561785.1">
    <property type="nucleotide sequence ID" value="NZ_CP139558.1"/>
</dbReference>
<evidence type="ECO:0000259" key="1">
    <source>
        <dbReference type="PROSITE" id="PS50925"/>
    </source>
</evidence>
<organism evidence="2 3">
    <name type="scientific">Mucilaginibacter sabulilitoris</name>
    <dbReference type="NCBI Taxonomy" id="1173583"/>
    <lineage>
        <taxon>Bacteria</taxon>
        <taxon>Pseudomonadati</taxon>
        <taxon>Bacteroidota</taxon>
        <taxon>Sphingobacteriia</taxon>
        <taxon>Sphingobacteriales</taxon>
        <taxon>Sphingobacteriaceae</taxon>
        <taxon>Mucilaginibacter</taxon>
    </lineage>
</organism>
<keyword evidence="3" id="KW-1185">Reference proteome</keyword>
<protein>
    <submittedName>
        <fullName evidence="2">BLUF domain-containing protein</fullName>
    </submittedName>
</protein>
<feature type="domain" description="BLUF" evidence="1">
    <location>
        <begin position="1"/>
        <end position="92"/>
    </location>
</feature>
<dbReference type="Gene3D" id="3.30.70.100">
    <property type="match status" value="1"/>
</dbReference>
<dbReference type="PROSITE" id="PS50925">
    <property type="entry name" value="BLUF"/>
    <property type="match status" value="1"/>
</dbReference>
<dbReference type="EMBL" id="CP139558">
    <property type="protein sequence ID" value="WPU92625.1"/>
    <property type="molecule type" value="Genomic_DNA"/>
</dbReference>
<proteinExistence type="predicted"/>
<dbReference type="InterPro" id="IPR036046">
    <property type="entry name" value="Acylphosphatase-like_dom_sf"/>
</dbReference>
<sequence>MEYIVYVSTAKRLLSEKELIDLLKVSRARNKKYNVTGMLLYCQGTFMQVLEGDKNSLELIYKTIELDQRHKNIIKLAEGILKKRNFPEWSMAFASVNSETLQEIEGFLSSSINHTTDSADHITVTMLKTFADSNRLYISF</sequence>
<name>A0ABZ0THF1_9SPHI</name>
<evidence type="ECO:0000313" key="3">
    <source>
        <dbReference type="Proteomes" id="UP001324380"/>
    </source>
</evidence>
<dbReference type="SMART" id="SM01034">
    <property type="entry name" value="BLUF"/>
    <property type="match status" value="1"/>
</dbReference>
<dbReference type="SUPFAM" id="SSF54975">
    <property type="entry name" value="Acylphosphatase/BLUF domain-like"/>
    <property type="match status" value="1"/>
</dbReference>
<dbReference type="Pfam" id="PF04940">
    <property type="entry name" value="BLUF"/>
    <property type="match status" value="1"/>
</dbReference>
<evidence type="ECO:0000313" key="2">
    <source>
        <dbReference type="EMBL" id="WPU92625.1"/>
    </source>
</evidence>